<evidence type="ECO:0000313" key="2">
    <source>
        <dbReference type="Proteomes" id="UP001168107"/>
    </source>
</evidence>
<name>A0ABT7PZU4_9GAMM</name>
<reference evidence="1" key="1">
    <citation type="submission" date="2024-05" db="EMBL/GenBank/DDBJ databases">
        <title>WGS of Aeromonas isolates.</title>
        <authorList>
            <person name="Lee H."/>
        </authorList>
    </citation>
    <scope>NUCLEOTIDE SEQUENCE</scope>
    <source>
        <strain evidence="1">SU58-3</strain>
    </source>
</reference>
<gene>
    <name evidence="1" type="ORF">OB935_12350</name>
</gene>
<evidence type="ECO:0000313" key="1">
    <source>
        <dbReference type="EMBL" id="MDM5072617.1"/>
    </source>
</evidence>
<protein>
    <submittedName>
        <fullName evidence="1">Uncharacterized protein</fullName>
    </submittedName>
</protein>
<keyword evidence="2" id="KW-1185">Reference proteome</keyword>
<dbReference type="RefSeq" id="WP_290018738.1">
    <property type="nucleotide sequence ID" value="NZ_JAOPLL010000005.1"/>
</dbReference>
<accession>A0ABT7PZU4</accession>
<organism evidence="1 2">
    <name type="scientific">Aeromonas bestiarum</name>
    <dbReference type="NCBI Taxonomy" id="105751"/>
    <lineage>
        <taxon>Bacteria</taxon>
        <taxon>Pseudomonadati</taxon>
        <taxon>Pseudomonadota</taxon>
        <taxon>Gammaproteobacteria</taxon>
        <taxon>Aeromonadales</taxon>
        <taxon>Aeromonadaceae</taxon>
        <taxon>Aeromonas</taxon>
    </lineage>
</organism>
<dbReference type="EMBL" id="JAOPLL010000005">
    <property type="protein sequence ID" value="MDM5072617.1"/>
    <property type="molecule type" value="Genomic_DNA"/>
</dbReference>
<sequence>MINNEPFSYLEFGSIDPATGKRCIYDYKDHDKAYEWLMHARYSNDIYAYKKMLKELSHADHERMLNIYQNEIHHHDDFIVNNNKLLALEVAGNSFFELGQTLFGCIDAMSFIQEFNFKYLGITSPCILGDVLWQGVDISEFFNFTALQLHNDYHVNVVNELNIIQPDQDVFFAKGITLLYAVRSADELFNLTRRKKISIFDYSFSMSDDISTQIGTGKNVKYLSKREFLSFYEMVKMEGKDIWVRNNAGVRNNGKSFYFEAMVCCAELSEKYIKRQVDWINAFRGQPEEILKLGHRNDDEYWSWTKLDAVLDKI</sequence>
<proteinExistence type="predicted"/>
<dbReference type="Proteomes" id="UP001168107">
    <property type="component" value="Unassembled WGS sequence"/>
</dbReference>
<comment type="caution">
    <text evidence="1">The sequence shown here is derived from an EMBL/GenBank/DDBJ whole genome shotgun (WGS) entry which is preliminary data.</text>
</comment>